<dbReference type="RefSeq" id="WP_073249044.1">
    <property type="nucleotide sequence ID" value="NZ_FQVG01000033.1"/>
</dbReference>
<evidence type="ECO:0000259" key="1">
    <source>
        <dbReference type="Pfam" id="PF26226"/>
    </source>
</evidence>
<protein>
    <recommendedName>
        <fullName evidence="1">DUF8052 domain-containing protein</fullName>
    </recommendedName>
</protein>
<proteinExistence type="predicted"/>
<gene>
    <name evidence="2" type="ORF">SAMN02746091_01722</name>
</gene>
<dbReference type="Proteomes" id="UP000184423">
    <property type="component" value="Unassembled WGS sequence"/>
</dbReference>
<feature type="domain" description="DUF8052" evidence="1">
    <location>
        <begin position="3"/>
        <end position="162"/>
    </location>
</feature>
<accession>A0A1M4YRW2</accession>
<dbReference type="Pfam" id="PF26226">
    <property type="entry name" value="DUF8052"/>
    <property type="match status" value="1"/>
</dbReference>
<reference evidence="3" key="1">
    <citation type="submission" date="2016-11" db="EMBL/GenBank/DDBJ databases">
        <authorList>
            <person name="Varghese N."/>
            <person name="Submissions S."/>
        </authorList>
    </citation>
    <scope>NUCLEOTIDE SEQUENCE [LARGE SCALE GENOMIC DNA]</scope>
    <source>
        <strain evidence="3">DSM 10124</strain>
    </source>
</reference>
<dbReference type="AlphaFoldDB" id="A0A1M4YRW2"/>
<organism evidence="2 3">
    <name type="scientific">Caloramator proteoclasticus DSM 10124</name>
    <dbReference type="NCBI Taxonomy" id="1121262"/>
    <lineage>
        <taxon>Bacteria</taxon>
        <taxon>Bacillati</taxon>
        <taxon>Bacillota</taxon>
        <taxon>Clostridia</taxon>
        <taxon>Eubacteriales</taxon>
        <taxon>Clostridiaceae</taxon>
        <taxon>Caloramator</taxon>
    </lineage>
</organism>
<evidence type="ECO:0000313" key="3">
    <source>
        <dbReference type="Proteomes" id="UP000184423"/>
    </source>
</evidence>
<evidence type="ECO:0000313" key="2">
    <source>
        <dbReference type="EMBL" id="SHF08066.1"/>
    </source>
</evidence>
<name>A0A1M4YRW2_9CLOT</name>
<sequence>MNKNYYINYIAKKFERHFDIEFDKDILNYKLDLFAKHYSLNARTLLTKNDIIDKFENYEYVFVKHYEFIDENAVNEFMHFLKKVSEEYVNPTKIHMSTYINGIILYDDIKDEAVDIIKKFKLSKTFLFGIRGWFDTRLLAVGLNGQDIICNREGKRVKKVYQITP</sequence>
<dbReference type="EMBL" id="FQVG01000033">
    <property type="protein sequence ID" value="SHF08066.1"/>
    <property type="molecule type" value="Genomic_DNA"/>
</dbReference>
<dbReference type="InterPro" id="IPR058365">
    <property type="entry name" value="DUF8052"/>
</dbReference>
<keyword evidence="3" id="KW-1185">Reference proteome</keyword>